<keyword evidence="1" id="KW-0645">Protease</keyword>
<dbReference type="PANTHER" id="PTHR11439:SF498">
    <property type="entry name" value="DNAK FAMILY PROTEIN"/>
    <property type="match status" value="1"/>
</dbReference>
<dbReference type="Proteomes" id="UP001497516">
    <property type="component" value="Chromosome 8"/>
</dbReference>
<organism evidence="4 5">
    <name type="scientific">Linum trigynum</name>
    <dbReference type="NCBI Taxonomy" id="586398"/>
    <lineage>
        <taxon>Eukaryota</taxon>
        <taxon>Viridiplantae</taxon>
        <taxon>Streptophyta</taxon>
        <taxon>Embryophyta</taxon>
        <taxon>Tracheophyta</taxon>
        <taxon>Spermatophyta</taxon>
        <taxon>Magnoliopsida</taxon>
        <taxon>eudicotyledons</taxon>
        <taxon>Gunneridae</taxon>
        <taxon>Pentapetalae</taxon>
        <taxon>rosids</taxon>
        <taxon>fabids</taxon>
        <taxon>Malpighiales</taxon>
        <taxon>Linaceae</taxon>
        <taxon>Linum</taxon>
    </lineage>
</organism>
<dbReference type="SUPFAM" id="SSF53098">
    <property type="entry name" value="Ribonuclease H-like"/>
    <property type="match status" value="1"/>
</dbReference>
<dbReference type="InterPro" id="IPR012337">
    <property type="entry name" value="RNaseH-like_sf"/>
</dbReference>
<keyword evidence="1" id="KW-0064">Aspartyl protease</keyword>
<dbReference type="InterPro" id="IPR043502">
    <property type="entry name" value="DNA/RNA_pol_sf"/>
</dbReference>
<feature type="region of interest" description="Disordered" evidence="2">
    <location>
        <begin position="366"/>
        <end position="388"/>
    </location>
</feature>
<dbReference type="Pfam" id="PF00665">
    <property type="entry name" value="rve"/>
    <property type="match status" value="1"/>
</dbReference>
<feature type="compositionally biased region" description="Polar residues" evidence="2">
    <location>
        <begin position="328"/>
        <end position="343"/>
    </location>
</feature>
<reference evidence="4 5" key="1">
    <citation type="submission" date="2024-04" db="EMBL/GenBank/DDBJ databases">
        <authorList>
            <person name="Fracassetti M."/>
        </authorList>
    </citation>
    <scope>NUCLEOTIDE SEQUENCE [LARGE SCALE GENOMIC DNA]</scope>
</reference>
<gene>
    <name evidence="4" type="ORF">LTRI10_LOCUS44679</name>
</gene>
<feature type="compositionally biased region" description="Pro residues" evidence="2">
    <location>
        <begin position="888"/>
        <end position="904"/>
    </location>
</feature>
<dbReference type="InterPro" id="IPR029472">
    <property type="entry name" value="Copia-like_N"/>
</dbReference>
<dbReference type="Pfam" id="PF07727">
    <property type="entry name" value="RVT_2"/>
    <property type="match status" value="1"/>
</dbReference>
<dbReference type="EMBL" id="OZ034821">
    <property type="protein sequence ID" value="CAL1404860.1"/>
    <property type="molecule type" value="Genomic_DNA"/>
</dbReference>
<sequence>MADDESQASESNRNTQTLINRYEDPYSNPLYLATSDNSFLPVIGFKLNDDNYLLWSESMEVALRTKNKWGFINGTVQVPPITDPSYSTWDRCNGTVLCWIRNSVSEDIVPSLRNIRSAAEAWAYLRSKFSQGDSVRIANLQEKVDLTKQGNQTVRQYHTNLKVLWDEQASYEPIPICECAAKTHETVIMYQDRRKVIRFLLGLNETYQQAKTQMLMLDPLPDIDTVYRAVIQLERQMNTGKGKSTQDSIALAAATGNLNQRREDKRDAGREGKKGQELFCRYCKKDNHVIEDCYRLKNKRKLEGGNRNFAGSVEVNSGDGNNSAGSNTQSPTSPVSENRNSQEGQSIWFTSDEISKLRNLLQHQSATPQFAQSNSVTTRSSAPVPPRHSITGKVCLSTTLENHISAVWVLDTGASDHIVCNVNLMLRCKEVSDMYVTLPNGQSAKVSHIGIAKIPCGILITNVLLVPSFTYNLISVSQLTKKTPVSLLFESNFCCIQDLISQQKIGSIQVDRGLYLLGSGAGGNQRNKHQAYGVNTNHESDLWHLRLGHLSLPRLQTIQKQNSSITFPSSSHCEICNLSKQKRLPFPRSNSVCKEPFDMIHVDIWGPVNVVSHDGFKYFMTVVDDHSRSTWLFLMSSKSEARGFLQSFCAMVQTQFDKTIRVVRSDQGQEFNMPDFYNQHGMIHQLSCVRTAQQNGRVERKHQHLLNVARSLKIQSGMPVSFWSHFVLHAAYLINRIPTPILSNKSPFECLYGIPPDYSNLKVFGCMAYATDLNEHKGKLDPRAKRAAFLGYPYNIKGYRLFDLETLQVFDSRDVVFNESCFPFKLSQQTSPNPSTQTSSSIPTPNDFYEEPSTLPILPTDHNVHETVDPDYDPSYASDSDNSDETPLPSPIPTSPDPSPPLPQPASTLDVPIALRKATRETKRPSHLSDYHVSLLTHSTPEHDTTLLYPLSQSVSYDHLSPSHKHFSLSISVVPEPQSYSQAIKDPRWERAIIEELRALIDNQTWVIVELPSGHTAVGCKWLFKTKYLADGTVDRFKARLVAKGYTQIPGIDFVDTYSPVAKMNSVKLLLAVAAIKGRYLHQLDVSNAFLHGDLEEDVYMELPEGMKDQPGMKGKVLKLQKSLYGLKQASRQWYIKLSACLQNLGFELSFDDYSVFKLHSKGATVIVIIYVDDIIVAGDDLDLIQQTKQQLQQAFKVKDLGNLKYFLGIEIARSAAGISLCQRKFCLELLSESGFLESKPAKTPLSMKTTLSASDGIPLTDGTEYRHLLGQLQYLTTTRPDICFPVQQLCQFQGAPTTVHLSALHRVLRYLKSCPAQGLWFSSSSSTLIRGYCDSDWATCPDSRRSVTGYCTFLGDSLVTWKSKKQTTVSRSSSEAEYRALAQLSCEVQWLKSLLHFFGQEHPDPIKVFCDNSSAIHIAENPIFHERTKHIEVDCHVTRERLKSGLLTLHHIRTDNQLADFFTKGLSTDRFASLLCKLGVHDMYSAA</sequence>
<evidence type="ECO:0000313" key="4">
    <source>
        <dbReference type="EMBL" id="CAL1404860.1"/>
    </source>
</evidence>
<dbReference type="PANTHER" id="PTHR11439">
    <property type="entry name" value="GAG-POL-RELATED RETROTRANSPOSON"/>
    <property type="match status" value="1"/>
</dbReference>
<dbReference type="GO" id="GO:0003676">
    <property type="term" value="F:nucleic acid binding"/>
    <property type="evidence" value="ECO:0007669"/>
    <property type="project" value="InterPro"/>
</dbReference>
<protein>
    <recommendedName>
        <fullName evidence="3">Integrase catalytic domain-containing protein</fullName>
    </recommendedName>
</protein>
<feature type="region of interest" description="Disordered" evidence="2">
    <location>
        <begin position="827"/>
        <end position="908"/>
    </location>
</feature>
<dbReference type="GO" id="GO:0004190">
    <property type="term" value="F:aspartic-type endopeptidase activity"/>
    <property type="evidence" value="ECO:0007669"/>
    <property type="project" value="UniProtKB-KW"/>
</dbReference>
<dbReference type="Pfam" id="PF13976">
    <property type="entry name" value="gag_pre-integrs"/>
    <property type="match status" value="1"/>
</dbReference>
<dbReference type="InterPro" id="IPR025724">
    <property type="entry name" value="GAG-pre-integrase_dom"/>
</dbReference>
<dbReference type="InterPro" id="IPR054722">
    <property type="entry name" value="PolX-like_BBD"/>
</dbReference>
<dbReference type="Pfam" id="PF25597">
    <property type="entry name" value="SH3_retrovirus"/>
    <property type="match status" value="1"/>
</dbReference>
<dbReference type="Gene3D" id="3.30.420.10">
    <property type="entry name" value="Ribonuclease H-like superfamily/Ribonuclease H"/>
    <property type="match status" value="1"/>
</dbReference>
<dbReference type="PROSITE" id="PS50994">
    <property type="entry name" value="INTEGRASE"/>
    <property type="match status" value="1"/>
</dbReference>
<dbReference type="InterPro" id="IPR036397">
    <property type="entry name" value="RNaseH_sf"/>
</dbReference>
<evidence type="ECO:0000259" key="3">
    <source>
        <dbReference type="PROSITE" id="PS50994"/>
    </source>
</evidence>
<feature type="compositionally biased region" description="Low complexity" evidence="2">
    <location>
        <begin position="316"/>
        <end position="327"/>
    </location>
</feature>
<feature type="domain" description="Integrase catalytic" evidence="3">
    <location>
        <begin position="592"/>
        <end position="755"/>
    </location>
</feature>
<evidence type="ECO:0000256" key="2">
    <source>
        <dbReference type="SAM" id="MobiDB-lite"/>
    </source>
</evidence>
<dbReference type="GO" id="GO:0015074">
    <property type="term" value="P:DNA integration"/>
    <property type="evidence" value="ECO:0007669"/>
    <property type="project" value="InterPro"/>
</dbReference>
<proteinExistence type="predicted"/>
<feature type="compositionally biased region" description="Polar residues" evidence="2">
    <location>
        <begin position="366"/>
        <end position="381"/>
    </location>
</feature>
<dbReference type="InterPro" id="IPR057670">
    <property type="entry name" value="SH3_retrovirus"/>
</dbReference>
<dbReference type="InterPro" id="IPR001584">
    <property type="entry name" value="Integrase_cat-core"/>
</dbReference>
<evidence type="ECO:0000256" key="1">
    <source>
        <dbReference type="ARBA" id="ARBA00022750"/>
    </source>
</evidence>
<keyword evidence="5" id="KW-1185">Reference proteome</keyword>
<dbReference type="CDD" id="cd09272">
    <property type="entry name" value="RNase_HI_RT_Ty1"/>
    <property type="match status" value="1"/>
</dbReference>
<feature type="compositionally biased region" description="Low complexity" evidence="2">
    <location>
        <begin position="827"/>
        <end position="846"/>
    </location>
</feature>
<accession>A0AAV2G510</accession>
<keyword evidence="1" id="KW-0378">Hydrolase</keyword>
<feature type="region of interest" description="Disordered" evidence="2">
    <location>
        <begin position="305"/>
        <end position="343"/>
    </location>
</feature>
<dbReference type="Pfam" id="PF14244">
    <property type="entry name" value="Retrotran_gag_3"/>
    <property type="match status" value="1"/>
</dbReference>
<name>A0AAV2G510_9ROSI</name>
<dbReference type="Pfam" id="PF22936">
    <property type="entry name" value="Pol_BBD"/>
    <property type="match status" value="1"/>
</dbReference>
<dbReference type="SUPFAM" id="SSF56672">
    <property type="entry name" value="DNA/RNA polymerases"/>
    <property type="match status" value="1"/>
</dbReference>
<evidence type="ECO:0000313" key="5">
    <source>
        <dbReference type="Proteomes" id="UP001497516"/>
    </source>
</evidence>
<dbReference type="InterPro" id="IPR013103">
    <property type="entry name" value="RVT_2"/>
</dbReference>